<accession>A0A7V5I1M6</accession>
<organism evidence="1">
    <name type="scientific">Aerophobetes bacterium</name>
    <dbReference type="NCBI Taxonomy" id="2030807"/>
    <lineage>
        <taxon>Bacteria</taxon>
        <taxon>Candidatus Aerophobota</taxon>
    </lineage>
</organism>
<comment type="caution">
    <text evidence="1">The sequence shown here is derived from an EMBL/GenBank/DDBJ whole genome shotgun (WGS) entry which is preliminary data.</text>
</comment>
<dbReference type="AlphaFoldDB" id="A0A7V5I1M6"/>
<evidence type="ECO:0000313" key="1">
    <source>
        <dbReference type="EMBL" id="HHF98782.1"/>
    </source>
</evidence>
<protein>
    <submittedName>
        <fullName evidence="1">Uncharacterized protein</fullName>
    </submittedName>
</protein>
<name>A0A7V5I1M6_UNCAE</name>
<gene>
    <name evidence="1" type="ORF">ENL39_04780</name>
</gene>
<sequence>MKVIIDGYEDLVMAEENETLGELLLQLEKWISENKRVIVEVRLEGKPLSESDKRSLFNRRAGEFETLELFTANLWQWAMGSLEEIKSYLPQIAKEIEGVSFFIQQGNYKDAFLLLGKCIGLWDEINEVLMKIENIFALDYTKIFLKENFSWRMEEVVQYLREAKRALRDNDFLALADILEYELAPRIREEKKVVEKIISILKHQMN</sequence>
<reference evidence="1" key="1">
    <citation type="journal article" date="2020" name="mSystems">
        <title>Genome- and Community-Level Interaction Insights into Carbon Utilization and Element Cycling Functions of Hydrothermarchaeota in Hydrothermal Sediment.</title>
        <authorList>
            <person name="Zhou Z."/>
            <person name="Liu Y."/>
            <person name="Xu W."/>
            <person name="Pan J."/>
            <person name="Luo Z.H."/>
            <person name="Li M."/>
        </authorList>
    </citation>
    <scope>NUCLEOTIDE SEQUENCE [LARGE SCALE GENOMIC DNA]</scope>
    <source>
        <strain evidence="1">HyVt-92</strain>
    </source>
</reference>
<dbReference type="EMBL" id="DRTT01000133">
    <property type="protein sequence ID" value="HHF98782.1"/>
    <property type="molecule type" value="Genomic_DNA"/>
</dbReference>
<proteinExistence type="predicted"/>
<dbReference type="Proteomes" id="UP000886070">
    <property type="component" value="Unassembled WGS sequence"/>
</dbReference>